<comment type="caution">
    <text evidence="3">The sequence shown here is derived from an EMBL/GenBank/DDBJ whole genome shotgun (WGS) entry which is preliminary data.</text>
</comment>
<dbReference type="GO" id="GO:0030288">
    <property type="term" value="C:outer membrane-bounded periplasmic space"/>
    <property type="evidence" value="ECO:0007669"/>
    <property type="project" value="TreeGrafter"/>
</dbReference>
<protein>
    <recommendedName>
        <fullName evidence="2">Tail specific protease domain-containing protein</fullName>
    </recommendedName>
</protein>
<name>A0A9D9IAR0_9SPIO</name>
<dbReference type="EMBL" id="JADIMF010000061">
    <property type="protein sequence ID" value="MBO8468900.1"/>
    <property type="molecule type" value="Genomic_DNA"/>
</dbReference>
<feature type="signal peptide" evidence="1">
    <location>
        <begin position="1"/>
        <end position="21"/>
    </location>
</feature>
<dbReference type="Proteomes" id="UP000810292">
    <property type="component" value="Unassembled WGS sequence"/>
</dbReference>
<evidence type="ECO:0000313" key="4">
    <source>
        <dbReference type="Proteomes" id="UP000810292"/>
    </source>
</evidence>
<organism evidence="3 4">
    <name type="scientific">Candidatus Ornithospirochaeta stercoravium</name>
    <dbReference type="NCBI Taxonomy" id="2840897"/>
    <lineage>
        <taxon>Bacteria</taxon>
        <taxon>Pseudomonadati</taxon>
        <taxon>Spirochaetota</taxon>
        <taxon>Spirochaetia</taxon>
        <taxon>Spirochaetales</taxon>
        <taxon>Spirochaetaceae</taxon>
        <taxon>Spirochaetaceae incertae sedis</taxon>
        <taxon>Candidatus Ornithospirochaeta</taxon>
    </lineage>
</organism>
<sequence length="442" mass="50056">MRKLFFILFMVVILLFSSCRAVPHSYGEITAGDTWSSLFDAYWKKMNTNYIFWDVYDSEYGSWDGIYDYFMPRFEGLGKIGENEEEALRLFFDASKELDDGHYALTVFAKDGFLYMSSATYKVMKDLGYSDDEIFRYSIYDTTLDYRKFEECDFNAENIKNTFSAFGIELPEDAAVPLTTVSGRGPFAAFTYFRTYDPETMKGMTTGYGITDDGILYLGFSGFDFYSYFETRNEFTEDVTSFLSGLSKAIDDNPEGIIIDMRGNGGGYIVDLDILLPDFLEKGVAAEFAISRRKLGDNRLDYGPWLPLCVYSNERSSFDKSIPIAVLTNKGSVSAAEMTTFFFKALHDEYGYDVTVVGGTTLGGHGSLVSNENELNGGSFNLSSHMVSSYTPSTEIRYIDGISREGNGIEPDVSVPFDYDEYINRKNDIRFNMALKIIREKL</sequence>
<proteinExistence type="predicted"/>
<feature type="chain" id="PRO_5038998713" description="Tail specific protease domain-containing protein" evidence="1">
    <location>
        <begin position="22"/>
        <end position="442"/>
    </location>
</feature>
<dbReference type="GO" id="GO:0008236">
    <property type="term" value="F:serine-type peptidase activity"/>
    <property type="evidence" value="ECO:0007669"/>
    <property type="project" value="InterPro"/>
</dbReference>
<feature type="domain" description="Tail specific protease" evidence="2">
    <location>
        <begin position="185"/>
        <end position="416"/>
    </location>
</feature>
<evidence type="ECO:0000256" key="1">
    <source>
        <dbReference type="SAM" id="SignalP"/>
    </source>
</evidence>
<dbReference type="SMART" id="SM00245">
    <property type="entry name" value="TSPc"/>
    <property type="match status" value="1"/>
</dbReference>
<accession>A0A9D9IAR0</accession>
<dbReference type="Gene3D" id="3.90.226.10">
    <property type="entry name" value="2-enoyl-CoA Hydratase, Chain A, domain 1"/>
    <property type="match status" value="1"/>
</dbReference>
<dbReference type="AlphaFoldDB" id="A0A9D9IAR0"/>
<dbReference type="CDD" id="cd06567">
    <property type="entry name" value="Peptidase_S41"/>
    <property type="match status" value="1"/>
</dbReference>
<dbReference type="InterPro" id="IPR029045">
    <property type="entry name" value="ClpP/crotonase-like_dom_sf"/>
</dbReference>
<dbReference type="PANTHER" id="PTHR32060">
    <property type="entry name" value="TAIL-SPECIFIC PROTEASE"/>
    <property type="match status" value="1"/>
</dbReference>
<evidence type="ECO:0000259" key="2">
    <source>
        <dbReference type="SMART" id="SM00245"/>
    </source>
</evidence>
<dbReference type="Pfam" id="PF03572">
    <property type="entry name" value="Peptidase_S41"/>
    <property type="match status" value="1"/>
</dbReference>
<dbReference type="PROSITE" id="PS51257">
    <property type="entry name" value="PROKAR_LIPOPROTEIN"/>
    <property type="match status" value="1"/>
</dbReference>
<dbReference type="GO" id="GO:0004175">
    <property type="term" value="F:endopeptidase activity"/>
    <property type="evidence" value="ECO:0007669"/>
    <property type="project" value="TreeGrafter"/>
</dbReference>
<dbReference type="GO" id="GO:0006508">
    <property type="term" value="P:proteolysis"/>
    <property type="evidence" value="ECO:0007669"/>
    <property type="project" value="InterPro"/>
</dbReference>
<dbReference type="PANTHER" id="PTHR32060:SF30">
    <property type="entry name" value="CARBOXY-TERMINAL PROCESSING PROTEASE CTPA"/>
    <property type="match status" value="1"/>
</dbReference>
<dbReference type="Gene3D" id="3.30.750.44">
    <property type="match status" value="1"/>
</dbReference>
<keyword evidence="1" id="KW-0732">Signal</keyword>
<evidence type="ECO:0000313" key="3">
    <source>
        <dbReference type="EMBL" id="MBO8468900.1"/>
    </source>
</evidence>
<dbReference type="SUPFAM" id="SSF52096">
    <property type="entry name" value="ClpP/crotonase"/>
    <property type="match status" value="1"/>
</dbReference>
<reference evidence="3" key="1">
    <citation type="submission" date="2020-10" db="EMBL/GenBank/DDBJ databases">
        <authorList>
            <person name="Gilroy R."/>
        </authorList>
    </citation>
    <scope>NUCLEOTIDE SEQUENCE</scope>
    <source>
        <strain evidence="3">14700</strain>
    </source>
</reference>
<gene>
    <name evidence="3" type="ORF">IAA72_03850</name>
</gene>
<dbReference type="InterPro" id="IPR005151">
    <property type="entry name" value="Tail-specific_protease"/>
</dbReference>
<dbReference type="GO" id="GO:0007165">
    <property type="term" value="P:signal transduction"/>
    <property type="evidence" value="ECO:0007669"/>
    <property type="project" value="TreeGrafter"/>
</dbReference>
<reference evidence="3" key="2">
    <citation type="journal article" date="2021" name="PeerJ">
        <title>Extensive microbial diversity within the chicken gut microbiome revealed by metagenomics and culture.</title>
        <authorList>
            <person name="Gilroy R."/>
            <person name="Ravi A."/>
            <person name="Getino M."/>
            <person name="Pursley I."/>
            <person name="Horton D.L."/>
            <person name="Alikhan N.F."/>
            <person name="Baker D."/>
            <person name="Gharbi K."/>
            <person name="Hall N."/>
            <person name="Watson M."/>
            <person name="Adriaenssens E.M."/>
            <person name="Foster-Nyarko E."/>
            <person name="Jarju S."/>
            <person name="Secka A."/>
            <person name="Antonio M."/>
            <person name="Oren A."/>
            <person name="Chaudhuri R.R."/>
            <person name="La Ragione R."/>
            <person name="Hildebrand F."/>
            <person name="Pallen M.J."/>
        </authorList>
    </citation>
    <scope>NUCLEOTIDE SEQUENCE</scope>
    <source>
        <strain evidence="3">14700</strain>
    </source>
</reference>